<evidence type="ECO:0000313" key="2">
    <source>
        <dbReference type="Proteomes" id="UP000593567"/>
    </source>
</evidence>
<proteinExistence type="predicted"/>
<organism evidence="1 2">
    <name type="scientific">Bugula neritina</name>
    <name type="common">Brown bryozoan</name>
    <name type="synonym">Sertularia neritina</name>
    <dbReference type="NCBI Taxonomy" id="10212"/>
    <lineage>
        <taxon>Eukaryota</taxon>
        <taxon>Metazoa</taxon>
        <taxon>Spiralia</taxon>
        <taxon>Lophotrochozoa</taxon>
        <taxon>Bryozoa</taxon>
        <taxon>Gymnolaemata</taxon>
        <taxon>Cheilostomatida</taxon>
        <taxon>Flustrina</taxon>
        <taxon>Buguloidea</taxon>
        <taxon>Bugulidae</taxon>
        <taxon>Bugula</taxon>
    </lineage>
</organism>
<name>A0A7J7J0W9_BUGNE</name>
<protein>
    <submittedName>
        <fullName evidence="1">Uncharacterized protein</fullName>
    </submittedName>
</protein>
<reference evidence="1" key="1">
    <citation type="submission" date="2020-06" db="EMBL/GenBank/DDBJ databases">
        <title>Draft genome of Bugula neritina, a colonial animal packing powerful symbionts and potential medicines.</title>
        <authorList>
            <person name="Rayko M."/>
        </authorList>
    </citation>
    <scope>NUCLEOTIDE SEQUENCE [LARGE SCALE GENOMIC DNA]</scope>
    <source>
        <strain evidence="1">Kwan_BN1</strain>
    </source>
</reference>
<comment type="caution">
    <text evidence="1">The sequence shown here is derived from an EMBL/GenBank/DDBJ whole genome shotgun (WGS) entry which is preliminary data.</text>
</comment>
<sequence>MLGRLMDSHKNQLLDVYLSICSKALVKSYVCVYSTNDILVVFANPDHSFMTNSSAILLALYAGAWNDLSMSLLILGVKVKCSFLLLCEWMLLTTKCVNIAYSKTLSFMFLFIPLKRICIKGLSKCSYQTFY</sequence>
<accession>A0A7J7J0W9</accession>
<dbReference type="Proteomes" id="UP000593567">
    <property type="component" value="Unassembled WGS sequence"/>
</dbReference>
<gene>
    <name evidence="1" type="ORF">EB796_021953</name>
</gene>
<dbReference type="AlphaFoldDB" id="A0A7J7J0W9"/>
<dbReference type="EMBL" id="VXIV02003214">
    <property type="protein sequence ID" value="KAF6019725.1"/>
    <property type="molecule type" value="Genomic_DNA"/>
</dbReference>
<evidence type="ECO:0000313" key="1">
    <source>
        <dbReference type="EMBL" id="KAF6019725.1"/>
    </source>
</evidence>
<keyword evidence="2" id="KW-1185">Reference proteome</keyword>